<dbReference type="AlphaFoldDB" id="A0A4Y2B9U9"/>
<reference evidence="1 2" key="1">
    <citation type="journal article" date="2019" name="Sci. Rep.">
        <title>Orb-weaving spider Araneus ventricosus genome elucidates the spidroin gene catalogue.</title>
        <authorList>
            <person name="Kono N."/>
            <person name="Nakamura H."/>
            <person name="Ohtoshi R."/>
            <person name="Moran D.A.P."/>
            <person name="Shinohara A."/>
            <person name="Yoshida Y."/>
            <person name="Fujiwara M."/>
            <person name="Mori M."/>
            <person name="Tomita M."/>
            <person name="Arakawa K."/>
        </authorList>
    </citation>
    <scope>NUCLEOTIDE SEQUENCE [LARGE SCALE GENOMIC DNA]</scope>
</reference>
<protein>
    <submittedName>
        <fullName evidence="1">Uncharacterized protein</fullName>
    </submittedName>
</protein>
<dbReference type="EMBL" id="BGPR01000056">
    <property type="protein sequence ID" value="GBL87864.1"/>
    <property type="molecule type" value="Genomic_DNA"/>
</dbReference>
<comment type="caution">
    <text evidence="1">The sequence shown here is derived from an EMBL/GenBank/DDBJ whole genome shotgun (WGS) entry which is preliminary data.</text>
</comment>
<organism evidence="1 2">
    <name type="scientific">Araneus ventricosus</name>
    <name type="common">Orbweaver spider</name>
    <name type="synonym">Epeira ventricosa</name>
    <dbReference type="NCBI Taxonomy" id="182803"/>
    <lineage>
        <taxon>Eukaryota</taxon>
        <taxon>Metazoa</taxon>
        <taxon>Ecdysozoa</taxon>
        <taxon>Arthropoda</taxon>
        <taxon>Chelicerata</taxon>
        <taxon>Arachnida</taxon>
        <taxon>Araneae</taxon>
        <taxon>Araneomorphae</taxon>
        <taxon>Entelegynae</taxon>
        <taxon>Araneoidea</taxon>
        <taxon>Araneidae</taxon>
        <taxon>Araneus</taxon>
    </lineage>
</organism>
<sequence length="78" mass="8855">MWGRLKASLLNDEYLTESKTLRRKCDGMGLFSSKGVGEIVMINGKMTKKNKKHGMEDLLKEDDEAVYQGWRTCGLKDA</sequence>
<keyword evidence="2" id="KW-1185">Reference proteome</keyword>
<evidence type="ECO:0000313" key="2">
    <source>
        <dbReference type="Proteomes" id="UP000499080"/>
    </source>
</evidence>
<accession>A0A4Y2B9U9</accession>
<dbReference type="Proteomes" id="UP000499080">
    <property type="component" value="Unassembled WGS sequence"/>
</dbReference>
<name>A0A4Y2B9U9_ARAVE</name>
<evidence type="ECO:0000313" key="1">
    <source>
        <dbReference type="EMBL" id="GBL87864.1"/>
    </source>
</evidence>
<gene>
    <name evidence="1" type="ORF">AVEN_192040_1</name>
</gene>
<proteinExistence type="predicted"/>